<dbReference type="EMBL" id="WNTK01000012">
    <property type="protein sequence ID" value="KAG9475660.1"/>
    <property type="molecule type" value="Genomic_DNA"/>
</dbReference>
<feature type="compositionally biased region" description="Polar residues" evidence="1">
    <location>
        <begin position="498"/>
        <end position="509"/>
    </location>
</feature>
<feature type="compositionally biased region" description="Polar residues" evidence="1">
    <location>
        <begin position="164"/>
        <end position="197"/>
    </location>
</feature>
<evidence type="ECO:0000313" key="3">
    <source>
        <dbReference type="Proteomes" id="UP000770717"/>
    </source>
</evidence>
<feature type="compositionally biased region" description="Polar residues" evidence="1">
    <location>
        <begin position="45"/>
        <end position="62"/>
    </location>
</feature>
<feature type="compositionally biased region" description="Polar residues" evidence="1">
    <location>
        <begin position="254"/>
        <end position="273"/>
    </location>
</feature>
<feature type="compositionally biased region" description="Low complexity" evidence="1">
    <location>
        <begin position="125"/>
        <end position="142"/>
    </location>
</feature>
<gene>
    <name evidence="2" type="ORF">GDO78_003846</name>
</gene>
<reference evidence="2" key="1">
    <citation type="thesis" date="2020" institute="ProQuest LLC" country="789 East Eisenhower Parkway, Ann Arbor, MI, USA">
        <title>Comparative Genomics and Chromosome Evolution.</title>
        <authorList>
            <person name="Mudd A.B."/>
        </authorList>
    </citation>
    <scope>NUCLEOTIDE SEQUENCE</scope>
    <source>
        <strain evidence="2">HN-11 Male</strain>
        <tissue evidence="2">Kidney and liver</tissue>
    </source>
</reference>
<dbReference type="EMBL" id="WNTK01000012">
    <property type="protein sequence ID" value="KAG9475659.1"/>
    <property type="molecule type" value="Genomic_DNA"/>
</dbReference>
<dbReference type="EMBL" id="WNTK01000012">
    <property type="protein sequence ID" value="KAG9475658.1"/>
    <property type="molecule type" value="Genomic_DNA"/>
</dbReference>
<feature type="compositionally biased region" description="Basic and acidic residues" evidence="1">
    <location>
        <begin position="203"/>
        <end position="215"/>
    </location>
</feature>
<name>A0A8J6EUP3_ELECQ</name>
<dbReference type="InterPro" id="IPR028004">
    <property type="entry name" value="DUF4643"/>
</dbReference>
<feature type="region of interest" description="Disordered" evidence="1">
    <location>
        <begin position="498"/>
        <end position="525"/>
    </location>
</feature>
<keyword evidence="3" id="KW-1185">Reference proteome</keyword>
<dbReference type="PANTHER" id="PTHR38004:SF1">
    <property type="entry name" value="PROLINE-RICH PROTEIN 33"/>
    <property type="match status" value="1"/>
</dbReference>
<comment type="caution">
    <text evidence="2">The sequence shown here is derived from an EMBL/GenBank/DDBJ whole genome shotgun (WGS) entry which is preliminary data.</text>
</comment>
<feature type="region of interest" description="Disordered" evidence="1">
    <location>
        <begin position="125"/>
        <end position="274"/>
    </location>
</feature>
<feature type="compositionally biased region" description="Basic and acidic residues" evidence="1">
    <location>
        <begin position="513"/>
        <end position="525"/>
    </location>
</feature>
<dbReference type="Proteomes" id="UP000770717">
    <property type="component" value="Unassembled WGS sequence"/>
</dbReference>
<dbReference type="PANTHER" id="PTHR38004">
    <property type="entry name" value="PROLINE-RICH PROTEIN 33"/>
    <property type="match status" value="1"/>
</dbReference>
<feature type="compositionally biased region" description="Pro residues" evidence="1">
    <location>
        <begin position="11"/>
        <end position="23"/>
    </location>
</feature>
<feature type="compositionally biased region" description="Basic and acidic residues" evidence="1">
    <location>
        <begin position="386"/>
        <end position="411"/>
    </location>
</feature>
<feature type="region of interest" description="Disordered" evidence="1">
    <location>
        <begin position="386"/>
        <end position="416"/>
    </location>
</feature>
<evidence type="ECO:0000313" key="2">
    <source>
        <dbReference type="EMBL" id="KAG9475659.1"/>
    </source>
</evidence>
<dbReference type="OrthoDB" id="329227at2759"/>
<evidence type="ECO:0000256" key="1">
    <source>
        <dbReference type="SAM" id="MobiDB-lite"/>
    </source>
</evidence>
<dbReference type="AlphaFoldDB" id="A0A8J6EUP3"/>
<protein>
    <submittedName>
        <fullName evidence="2">Uncharacterized protein</fullName>
    </submittedName>
</protein>
<accession>A0A8J6EUP3</accession>
<sequence>MLLTVTTLENPGPPSPVPPPTPPKPRKDNAKLQRLLRKAAKRSGAQASPTLATKTFRSTLSPVSEADLENTEFATPQKTKAPLTITLPPRFQLKGVIHRVPSPYPKQKFTFTLSEQQSLSQYLSLSPVSDSPSPRPMRSSSPNIQFLYPQGGNTTDRLSPRLIANNSPRACTPQTIETSPKQPVVSHFQTLTPSVIIQETDEIDTRPHSPKKEGSVNEPKINGFSTSKCEDTNSKDSSCPRSIPDQQESDKPNRTSPTSENESKTVSILATSEMTDKSEIVHDLSKVVEIPHSMSTNDIRTSVAQEPSTVNSTDYPDGQSKMTVDVLVSSTTTKTTNVTSSTDNLTTSEMVPKSEELTVLKSPEKPKPPRKKPGGGWARLVKHLVVEPEEPKFPEPQQAKDKTDKSEEKDIIQGTQSISNRANKMWDALLYHMATSTKEQEKPGSTAPPALPFFRTRLPLLLNRPRFDARKLREAASRPLRKVTAFFHRRVADKAASSATFNRTASGWSIQGEDTKKPIDDGLKQ</sequence>
<organism evidence="2 3">
    <name type="scientific">Eleutherodactylus coqui</name>
    <name type="common">Puerto Rican coqui</name>
    <dbReference type="NCBI Taxonomy" id="57060"/>
    <lineage>
        <taxon>Eukaryota</taxon>
        <taxon>Metazoa</taxon>
        <taxon>Chordata</taxon>
        <taxon>Craniata</taxon>
        <taxon>Vertebrata</taxon>
        <taxon>Euteleostomi</taxon>
        <taxon>Amphibia</taxon>
        <taxon>Batrachia</taxon>
        <taxon>Anura</taxon>
        <taxon>Neobatrachia</taxon>
        <taxon>Hyloidea</taxon>
        <taxon>Eleutherodactylidae</taxon>
        <taxon>Eleutherodactylinae</taxon>
        <taxon>Eleutherodactylus</taxon>
        <taxon>Eleutherodactylus</taxon>
    </lineage>
</organism>
<dbReference type="Pfam" id="PF15485">
    <property type="entry name" value="DUF4643"/>
    <property type="match status" value="1"/>
</dbReference>
<proteinExistence type="predicted"/>
<feature type="region of interest" description="Disordered" evidence="1">
    <location>
        <begin position="1"/>
        <end position="75"/>
    </location>
</feature>
<feature type="compositionally biased region" description="Polar residues" evidence="1">
    <location>
        <begin position="235"/>
        <end position="246"/>
    </location>
</feature>